<evidence type="ECO:0000256" key="3">
    <source>
        <dbReference type="ARBA" id="ARBA00023125"/>
    </source>
</evidence>
<dbReference type="AlphaFoldDB" id="A0A1G9U7T3"/>
<dbReference type="InterPro" id="IPR046335">
    <property type="entry name" value="LacI/GalR-like_sensor"/>
</dbReference>
<dbReference type="EMBL" id="FNID01000001">
    <property type="protein sequence ID" value="SDM55744.1"/>
    <property type="molecule type" value="Genomic_DNA"/>
</dbReference>
<dbReference type="STRING" id="258515.SAMN05192585_101100"/>
<dbReference type="InterPro" id="IPR000843">
    <property type="entry name" value="HTH_LacI"/>
</dbReference>
<dbReference type="PROSITE" id="PS50932">
    <property type="entry name" value="HTH_LACI_2"/>
    <property type="match status" value="1"/>
</dbReference>
<protein>
    <submittedName>
        <fullName evidence="6">Transcriptional regulator, LacI family</fullName>
    </submittedName>
</protein>
<evidence type="ECO:0000313" key="7">
    <source>
        <dbReference type="Proteomes" id="UP000199182"/>
    </source>
</evidence>
<name>A0A1G9U7T3_9FIRM</name>
<keyword evidence="4" id="KW-0804">Transcription</keyword>
<dbReference type="Gene3D" id="3.40.50.2300">
    <property type="match status" value="2"/>
</dbReference>
<evidence type="ECO:0000256" key="1">
    <source>
        <dbReference type="ARBA" id="ARBA00022491"/>
    </source>
</evidence>
<dbReference type="SUPFAM" id="SSF47413">
    <property type="entry name" value="lambda repressor-like DNA-binding domains"/>
    <property type="match status" value="1"/>
</dbReference>
<keyword evidence="1" id="KW-0678">Repressor</keyword>
<dbReference type="CDD" id="cd06267">
    <property type="entry name" value="PBP1_LacI_sugar_binding-like"/>
    <property type="match status" value="1"/>
</dbReference>
<dbReference type="OrthoDB" id="9789891at2"/>
<dbReference type="RefSeq" id="WP_092637392.1">
    <property type="nucleotide sequence ID" value="NZ_FNID01000001.1"/>
</dbReference>
<dbReference type="Pfam" id="PF00356">
    <property type="entry name" value="LacI"/>
    <property type="match status" value="1"/>
</dbReference>
<dbReference type="InterPro" id="IPR010982">
    <property type="entry name" value="Lambda_DNA-bd_dom_sf"/>
</dbReference>
<dbReference type="Pfam" id="PF13377">
    <property type="entry name" value="Peripla_BP_3"/>
    <property type="match status" value="1"/>
</dbReference>
<keyword evidence="7" id="KW-1185">Reference proteome</keyword>
<keyword evidence="2" id="KW-0805">Transcription regulation</keyword>
<dbReference type="SUPFAM" id="SSF53822">
    <property type="entry name" value="Periplasmic binding protein-like I"/>
    <property type="match status" value="1"/>
</dbReference>
<dbReference type="Proteomes" id="UP000199182">
    <property type="component" value="Unassembled WGS sequence"/>
</dbReference>
<reference evidence="6 7" key="1">
    <citation type="submission" date="2016-10" db="EMBL/GenBank/DDBJ databases">
        <authorList>
            <person name="de Groot N.N."/>
        </authorList>
    </citation>
    <scope>NUCLEOTIDE SEQUENCE [LARGE SCALE GENOMIC DNA]</scope>
    <source>
        <strain evidence="6 7">CGMCC 1.5012</strain>
    </source>
</reference>
<dbReference type="PANTHER" id="PTHR30146">
    <property type="entry name" value="LACI-RELATED TRANSCRIPTIONAL REPRESSOR"/>
    <property type="match status" value="1"/>
</dbReference>
<gene>
    <name evidence="6" type="ORF">SAMN05192585_101100</name>
</gene>
<organism evidence="6 7">
    <name type="scientific">Acetanaerobacterium elongatum</name>
    <dbReference type="NCBI Taxonomy" id="258515"/>
    <lineage>
        <taxon>Bacteria</taxon>
        <taxon>Bacillati</taxon>
        <taxon>Bacillota</taxon>
        <taxon>Clostridia</taxon>
        <taxon>Eubacteriales</taxon>
        <taxon>Oscillospiraceae</taxon>
        <taxon>Acetanaerobacterium</taxon>
    </lineage>
</organism>
<feature type="domain" description="HTH lacI-type" evidence="5">
    <location>
        <begin position="2"/>
        <end position="56"/>
    </location>
</feature>
<dbReference type="Gene3D" id="1.10.260.40">
    <property type="entry name" value="lambda repressor-like DNA-binding domains"/>
    <property type="match status" value="1"/>
</dbReference>
<evidence type="ECO:0000313" key="6">
    <source>
        <dbReference type="EMBL" id="SDM55744.1"/>
    </source>
</evidence>
<dbReference type="SMART" id="SM00354">
    <property type="entry name" value="HTH_LACI"/>
    <property type="match status" value="1"/>
</dbReference>
<dbReference type="CDD" id="cd01392">
    <property type="entry name" value="HTH_LacI"/>
    <property type="match status" value="1"/>
</dbReference>
<dbReference type="GO" id="GO:0003700">
    <property type="term" value="F:DNA-binding transcription factor activity"/>
    <property type="evidence" value="ECO:0007669"/>
    <property type="project" value="TreeGrafter"/>
</dbReference>
<dbReference type="PANTHER" id="PTHR30146:SF148">
    <property type="entry name" value="HTH-TYPE TRANSCRIPTIONAL REPRESSOR PURR-RELATED"/>
    <property type="match status" value="1"/>
</dbReference>
<accession>A0A1G9U7T3</accession>
<evidence type="ECO:0000256" key="4">
    <source>
        <dbReference type="ARBA" id="ARBA00023163"/>
    </source>
</evidence>
<keyword evidence="3" id="KW-0238">DNA-binding</keyword>
<sequence length="338" mass="37312">MVTIKDISAACGVSVATVSKALNGYNDVSKATKDLVCKAAEQMGYFPNSQARALKTNRTYNLGVLFVDDAQSGLTHDYFSQVLDSFKTEAERRGYDITFISHNIGNKSMSYLEHCLYRKVDGVVIACVDFSHPAVIELVNSDIPVVTIDHVFNNRTSIVSANRNGVRELIEYAYNMGHRKIAYVHGKKSAVTESRLGSFYKTMADLGLRVPSEYIQEGAFHEPPATGAATKRLLELPDRPTCILFPDDFAAIGGLNVIEEFGLSVPNDISVMGYDGIYLSQILKPRLTTFKQDTKRLGKEAAVQLAHLIEQPLTSLTERIVVYGKFLEGASVKNLNEK</sequence>
<dbReference type="GO" id="GO:0000976">
    <property type="term" value="F:transcription cis-regulatory region binding"/>
    <property type="evidence" value="ECO:0007669"/>
    <property type="project" value="TreeGrafter"/>
</dbReference>
<dbReference type="InterPro" id="IPR028082">
    <property type="entry name" value="Peripla_BP_I"/>
</dbReference>
<evidence type="ECO:0000256" key="2">
    <source>
        <dbReference type="ARBA" id="ARBA00023015"/>
    </source>
</evidence>
<evidence type="ECO:0000259" key="5">
    <source>
        <dbReference type="PROSITE" id="PS50932"/>
    </source>
</evidence>
<proteinExistence type="predicted"/>